<evidence type="ECO:0000313" key="1">
    <source>
        <dbReference type="EMBL" id="SFT10211.1"/>
    </source>
</evidence>
<gene>
    <name evidence="1" type="ORF">SAMN04488556_0145</name>
</gene>
<accession>A0A1I6V949</accession>
<organism evidence="1 2">
    <name type="scientific">Halostagnicola kamekurae</name>
    <dbReference type="NCBI Taxonomy" id="619731"/>
    <lineage>
        <taxon>Archaea</taxon>
        <taxon>Methanobacteriati</taxon>
        <taxon>Methanobacteriota</taxon>
        <taxon>Stenosarchaea group</taxon>
        <taxon>Halobacteria</taxon>
        <taxon>Halobacteriales</taxon>
        <taxon>Natrialbaceae</taxon>
        <taxon>Halostagnicola</taxon>
    </lineage>
</organism>
<dbReference type="Proteomes" id="UP000199199">
    <property type="component" value="Unassembled WGS sequence"/>
</dbReference>
<sequence>MVRRNNIDRRTAIKGIGGFLSLGILPATSAAASSAESAEQPESKFNIVDGQVVVDEDVTGEAAEASQQTADTINTGIENGHLTAFEENGEVMVEPVESSRDDNLMSTQSVMSTQAGQNDLSWDQNGITTSITLKMNDELTDTVVIILAGGAAVSAATSAVLGASGIGAVPAAISGVISAALGFFATVLSVKNDGSGVAINFKQRPFLPNTGSVSTR</sequence>
<dbReference type="EMBL" id="FOZS01000014">
    <property type="protein sequence ID" value="SFT10211.1"/>
    <property type="molecule type" value="Genomic_DNA"/>
</dbReference>
<protein>
    <submittedName>
        <fullName evidence="1">Uncharacterized protein</fullName>
    </submittedName>
</protein>
<dbReference type="AlphaFoldDB" id="A0A1I6V949"/>
<reference evidence="2" key="1">
    <citation type="submission" date="2016-10" db="EMBL/GenBank/DDBJ databases">
        <authorList>
            <person name="Varghese N."/>
            <person name="Submissions S."/>
        </authorList>
    </citation>
    <scope>NUCLEOTIDE SEQUENCE [LARGE SCALE GENOMIC DNA]</scope>
    <source>
        <strain evidence="2">DSM 22427</strain>
    </source>
</reference>
<keyword evidence="2" id="KW-1185">Reference proteome</keyword>
<evidence type="ECO:0000313" key="2">
    <source>
        <dbReference type="Proteomes" id="UP000199199"/>
    </source>
</evidence>
<name>A0A1I6V949_9EURY</name>
<dbReference type="RefSeq" id="WP_139231281.1">
    <property type="nucleotide sequence ID" value="NZ_FOZS01000014.1"/>
</dbReference>
<proteinExistence type="predicted"/>